<protein>
    <submittedName>
        <fullName evidence="2">Uncharacterized protein</fullName>
    </submittedName>
</protein>
<dbReference type="EMBL" id="HBKQ01027959">
    <property type="protein sequence ID" value="CAE2246270.1"/>
    <property type="molecule type" value="Transcribed_RNA"/>
</dbReference>
<evidence type="ECO:0000313" key="2">
    <source>
        <dbReference type="EMBL" id="CAE2246286.1"/>
    </source>
</evidence>
<accession>A0A6U6FJB3</accession>
<organism evidence="2">
    <name type="scientific">Odontella aurita</name>
    <dbReference type="NCBI Taxonomy" id="265563"/>
    <lineage>
        <taxon>Eukaryota</taxon>
        <taxon>Sar</taxon>
        <taxon>Stramenopiles</taxon>
        <taxon>Ochrophyta</taxon>
        <taxon>Bacillariophyta</taxon>
        <taxon>Mediophyceae</taxon>
        <taxon>Biddulphiophycidae</taxon>
        <taxon>Eupodiscales</taxon>
        <taxon>Odontellaceae</taxon>
        <taxon>Odontella</taxon>
    </lineage>
</organism>
<name>A0A6U6FJB3_9STRA</name>
<sequence>MFRFTVYRIDGGPHSLELSDLQMRSAKVGQFDFDVKTATLLDLLRRVEEKASIETSRQEYHCLLGRKLKWRFDGRIALSKSDGFDDSMNLMDVMNGYVSEGMSWKNNLIGVRFLPGAGGSGDYDTNGDGARFEVMRALVGAAELRTAQAGMSVAGVALETTYHDGFSATEYSSSQDKKQLPLNSDGIPQEMAVGVVKKGSTDCGASDEPSHGDGLAGVGENGIEVSATAAPSEVRLWLRGLDYLGTNSGRFERHATAFEREFDRLEDVALSADQEGVEGILRDCCVATRGDRARIWWAIKKLSRPD</sequence>
<dbReference type="EMBL" id="HBKQ01027970">
    <property type="protein sequence ID" value="CAE2246286.1"/>
    <property type="molecule type" value="Transcribed_RNA"/>
</dbReference>
<evidence type="ECO:0000313" key="1">
    <source>
        <dbReference type="EMBL" id="CAE2246270.1"/>
    </source>
</evidence>
<reference evidence="2" key="1">
    <citation type="submission" date="2021-01" db="EMBL/GenBank/DDBJ databases">
        <authorList>
            <person name="Corre E."/>
            <person name="Pelletier E."/>
            <person name="Niang G."/>
            <person name="Scheremetjew M."/>
            <person name="Finn R."/>
            <person name="Kale V."/>
            <person name="Holt S."/>
            <person name="Cochrane G."/>
            <person name="Meng A."/>
            <person name="Brown T."/>
            <person name="Cohen L."/>
        </authorList>
    </citation>
    <scope>NUCLEOTIDE SEQUENCE</scope>
    <source>
        <strain evidence="2">Isolate 1302-5</strain>
    </source>
</reference>
<dbReference type="CDD" id="cd09487">
    <property type="entry name" value="SAM_superfamily"/>
    <property type="match status" value="1"/>
</dbReference>
<dbReference type="AlphaFoldDB" id="A0A6U6FJB3"/>
<proteinExistence type="predicted"/>
<gene>
    <name evidence="1" type="ORF">OAUR00152_LOCUS18909</name>
    <name evidence="2" type="ORF">OAUR00152_LOCUS18919</name>
</gene>